<dbReference type="Gene3D" id="3.30.9.10">
    <property type="entry name" value="D-Amino Acid Oxidase, subunit A, domain 2"/>
    <property type="match status" value="1"/>
</dbReference>
<dbReference type="Gene3D" id="3.50.50.60">
    <property type="entry name" value="FAD/NAD(P)-binding domain"/>
    <property type="match status" value="1"/>
</dbReference>
<organism evidence="2 3">
    <name type="scientific">Chrysophaeum taylorii</name>
    <dbReference type="NCBI Taxonomy" id="2483200"/>
    <lineage>
        <taxon>Eukaryota</taxon>
        <taxon>Sar</taxon>
        <taxon>Stramenopiles</taxon>
        <taxon>Ochrophyta</taxon>
        <taxon>Pelagophyceae</taxon>
        <taxon>Pelagomonadales</taxon>
        <taxon>Pelagomonadaceae</taxon>
        <taxon>Chrysophaeum</taxon>
    </lineage>
</organism>
<dbReference type="Pfam" id="PF01266">
    <property type="entry name" value="DAO"/>
    <property type="match status" value="1"/>
</dbReference>
<dbReference type="InterPro" id="IPR006076">
    <property type="entry name" value="FAD-dep_OxRdtase"/>
</dbReference>
<protein>
    <recommendedName>
        <fullName evidence="1">FAD dependent oxidoreductase domain-containing protein</fullName>
    </recommendedName>
</protein>
<evidence type="ECO:0000313" key="3">
    <source>
        <dbReference type="Proteomes" id="UP001230188"/>
    </source>
</evidence>
<reference evidence="2" key="1">
    <citation type="submission" date="2023-01" db="EMBL/GenBank/DDBJ databases">
        <title>Metagenome sequencing of chrysophaentin producing Chrysophaeum taylorii.</title>
        <authorList>
            <person name="Davison J."/>
            <person name="Bewley C."/>
        </authorList>
    </citation>
    <scope>NUCLEOTIDE SEQUENCE</scope>
    <source>
        <strain evidence="2">NIES-1699</strain>
    </source>
</reference>
<dbReference type="PANTHER" id="PTHR13847:SF150">
    <property type="entry name" value="OXIDOREDUCTASE TDA3-RELATED"/>
    <property type="match status" value="1"/>
</dbReference>
<dbReference type="Proteomes" id="UP001230188">
    <property type="component" value="Unassembled WGS sequence"/>
</dbReference>
<gene>
    <name evidence="2" type="ORF">CTAYLR_004691</name>
</gene>
<dbReference type="PANTHER" id="PTHR13847">
    <property type="entry name" value="SARCOSINE DEHYDROGENASE-RELATED"/>
    <property type="match status" value="1"/>
</dbReference>
<feature type="domain" description="FAD dependent oxidoreductase" evidence="1">
    <location>
        <begin position="9"/>
        <end position="362"/>
    </location>
</feature>
<proteinExistence type="predicted"/>
<keyword evidence="3" id="KW-1185">Reference proteome</keyword>
<comment type="caution">
    <text evidence="2">The sequence shown here is derived from an EMBL/GenBank/DDBJ whole genome shotgun (WGS) entry which is preliminary data.</text>
</comment>
<accession>A0AAD7U9Q9</accession>
<sequence>MIAEATTTKVVIVGGGLQGCASAYFLRDCPGVEVTIVERTAIGAAASGKGGGFLAKNWGSGPTKALHEQSFELHSELANRLGVESYRRISTLEVTSELGLREWPPKPVATKPIKRSALHPKWLDASDTKSRLMDHDTAQVMPLELCEKLFAASGASLVASAARGLRVEDGRCVGVRTDDGLVPADQVVVAMGAWSVLLEDWLPGAAVPMEGVYSTSVVYDAVDDVRDEPFALFCAEDSNACHLECYPRPDGSIYLCGIGGSQHVYGPRLREGGDLQDASKMKANPGRVEAAHASFSKMAPAFADKTPRITQACMRPCAPDALPLLGKFDPALGLPDNLILATGHNCWGILWAPITGKLVADLILGNTPSVDLAPFSPGRFISRPPRRGRAMVNQPVGEQW</sequence>
<dbReference type="InterPro" id="IPR036188">
    <property type="entry name" value="FAD/NAD-bd_sf"/>
</dbReference>
<name>A0AAD7U9Q9_9STRA</name>
<dbReference type="SUPFAM" id="SSF51905">
    <property type="entry name" value="FAD/NAD(P)-binding domain"/>
    <property type="match status" value="1"/>
</dbReference>
<evidence type="ECO:0000313" key="2">
    <source>
        <dbReference type="EMBL" id="KAJ8599618.1"/>
    </source>
</evidence>
<evidence type="ECO:0000259" key="1">
    <source>
        <dbReference type="Pfam" id="PF01266"/>
    </source>
</evidence>
<dbReference type="AlphaFoldDB" id="A0AAD7U9Q9"/>
<dbReference type="GO" id="GO:0005737">
    <property type="term" value="C:cytoplasm"/>
    <property type="evidence" value="ECO:0007669"/>
    <property type="project" value="TreeGrafter"/>
</dbReference>
<dbReference type="EMBL" id="JAQMWT010000552">
    <property type="protein sequence ID" value="KAJ8599618.1"/>
    <property type="molecule type" value="Genomic_DNA"/>
</dbReference>